<organism evidence="2 3">
    <name type="scientific">Planctopirus ephydatiae</name>
    <dbReference type="NCBI Taxonomy" id="2528019"/>
    <lineage>
        <taxon>Bacteria</taxon>
        <taxon>Pseudomonadati</taxon>
        <taxon>Planctomycetota</taxon>
        <taxon>Planctomycetia</taxon>
        <taxon>Planctomycetales</taxon>
        <taxon>Planctomycetaceae</taxon>
        <taxon>Planctopirus</taxon>
    </lineage>
</organism>
<keyword evidence="1" id="KW-0812">Transmembrane</keyword>
<dbReference type="Proteomes" id="UP000315349">
    <property type="component" value="Chromosome"/>
</dbReference>
<name>A0A518GP00_9PLAN</name>
<evidence type="ECO:0000313" key="2">
    <source>
        <dbReference type="EMBL" id="QDV30259.1"/>
    </source>
</evidence>
<proteinExistence type="predicted"/>
<keyword evidence="1" id="KW-0472">Membrane</keyword>
<feature type="transmembrane region" description="Helical" evidence="1">
    <location>
        <begin position="198"/>
        <end position="215"/>
    </location>
</feature>
<sequence length="397" mass="44268">MTPVLANEADLYFERGGPIQRLGERLATSKGLGHSLRLRILGFLALTWFPLLIFALLEGRALGASPQESFLLDFGTYARFFIAVPLLLVAELFVGPRLRSAGIQFVQGGFIEPEDYPAFDRAIARVARWRESAWAELVIVGIALIGAWGFTAETVYGEGLATWRSTMRTTNTGVALSITGIWYRLIALPILQFFWYRWLWRLFVWASFLWTVSRLNLNLVASHADQAGGLGFLGVAHSCFGIFAFGLTSVLSAEAAFLMVFHGADIQTFQVQYIAILIVVEFIFLGPLLIFIPILMRTRLAWLHDYALLVTRYNRAFEAKWIKGEPFPDDSLLGSPDIQSLADLGNSFAFVRGMKPVPFSRMVVIQLAVVTSLPCLPLILLVMPVSKILELLTKAVF</sequence>
<evidence type="ECO:0000256" key="1">
    <source>
        <dbReference type="SAM" id="Phobius"/>
    </source>
</evidence>
<dbReference type="EMBL" id="CP036299">
    <property type="protein sequence ID" value="QDV30259.1"/>
    <property type="molecule type" value="Genomic_DNA"/>
</dbReference>
<feature type="transmembrane region" description="Helical" evidence="1">
    <location>
        <begin position="273"/>
        <end position="296"/>
    </location>
</feature>
<dbReference type="OrthoDB" id="5493434at2"/>
<dbReference type="KEGG" id="peh:Spb1_21870"/>
<feature type="transmembrane region" description="Helical" evidence="1">
    <location>
        <begin position="235"/>
        <end position="261"/>
    </location>
</feature>
<reference evidence="2 3" key="1">
    <citation type="submission" date="2019-02" db="EMBL/GenBank/DDBJ databases">
        <title>Deep-cultivation of Planctomycetes and their phenomic and genomic characterization uncovers novel biology.</title>
        <authorList>
            <person name="Wiegand S."/>
            <person name="Jogler M."/>
            <person name="Boedeker C."/>
            <person name="Pinto D."/>
            <person name="Vollmers J."/>
            <person name="Rivas-Marin E."/>
            <person name="Kohn T."/>
            <person name="Peeters S.H."/>
            <person name="Heuer A."/>
            <person name="Rast P."/>
            <person name="Oberbeckmann S."/>
            <person name="Bunk B."/>
            <person name="Jeske O."/>
            <person name="Meyerdierks A."/>
            <person name="Storesund J.E."/>
            <person name="Kallscheuer N."/>
            <person name="Luecker S."/>
            <person name="Lage O.M."/>
            <person name="Pohl T."/>
            <person name="Merkel B.J."/>
            <person name="Hornburger P."/>
            <person name="Mueller R.-W."/>
            <person name="Bruemmer F."/>
            <person name="Labrenz M."/>
            <person name="Spormann A.M."/>
            <person name="Op den Camp H."/>
            <person name="Overmann J."/>
            <person name="Amann R."/>
            <person name="Jetten M.S.M."/>
            <person name="Mascher T."/>
            <person name="Medema M.H."/>
            <person name="Devos D.P."/>
            <person name="Kaster A.-K."/>
            <person name="Ovreas L."/>
            <person name="Rohde M."/>
            <person name="Galperin M.Y."/>
            <person name="Jogler C."/>
        </authorList>
    </citation>
    <scope>NUCLEOTIDE SEQUENCE [LARGE SCALE GENOMIC DNA]</scope>
    <source>
        <strain evidence="2 3">Spb1</strain>
    </source>
</reference>
<feature type="transmembrane region" description="Helical" evidence="1">
    <location>
        <begin position="172"/>
        <end position="191"/>
    </location>
</feature>
<accession>A0A518GP00</accession>
<protein>
    <submittedName>
        <fullName evidence="2">Uncharacterized protein</fullName>
    </submittedName>
</protein>
<keyword evidence="3" id="KW-1185">Reference proteome</keyword>
<feature type="transmembrane region" description="Helical" evidence="1">
    <location>
        <begin position="133"/>
        <end position="152"/>
    </location>
</feature>
<feature type="transmembrane region" description="Helical" evidence="1">
    <location>
        <begin position="363"/>
        <end position="385"/>
    </location>
</feature>
<dbReference type="AlphaFoldDB" id="A0A518GP00"/>
<dbReference type="RefSeq" id="WP_145299330.1">
    <property type="nucleotide sequence ID" value="NZ_CP036299.1"/>
</dbReference>
<feature type="transmembrane region" description="Helical" evidence="1">
    <location>
        <begin position="77"/>
        <end position="94"/>
    </location>
</feature>
<gene>
    <name evidence="2" type="ORF">Spb1_21870</name>
</gene>
<keyword evidence="1" id="KW-1133">Transmembrane helix</keyword>
<evidence type="ECO:0000313" key="3">
    <source>
        <dbReference type="Proteomes" id="UP000315349"/>
    </source>
</evidence>
<feature type="transmembrane region" description="Helical" evidence="1">
    <location>
        <begin position="38"/>
        <end position="57"/>
    </location>
</feature>